<dbReference type="GO" id="GO:0006897">
    <property type="term" value="P:endocytosis"/>
    <property type="evidence" value="ECO:0007669"/>
    <property type="project" value="TreeGrafter"/>
</dbReference>
<evidence type="ECO:0000313" key="2">
    <source>
        <dbReference type="EMBL" id="VDP27106.1"/>
    </source>
</evidence>
<dbReference type="InterPro" id="IPR019497">
    <property type="entry name" value="Sorting_nexin_WASP-bd-dom"/>
</dbReference>
<dbReference type="PANTHER" id="PTHR45827:SF1">
    <property type="entry name" value="SORTING NEXIN"/>
    <property type="match status" value="1"/>
</dbReference>
<dbReference type="PANTHER" id="PTHR45827">
    <property type="entry name" value="SORTING NEXIN"/>
    <property type="match status" value="1"/>
</dbReference>
<evidence type="ECO:0000313" key="4">
    <source>
        <dbReference type="WBParaSite" id="SBAD_0001025701-mRNA-1"/>
    </source>
</evidence>
<evidence type="ECO:0000259" key="1">
    <source>
        <dbReference type="Pfam" id="PF10456"/>
    </source>
</evidence>
<accession>A0A183J208</accession>
<reference evidence="2 3" key="2">
    <citation type="submission" date="2018-11" db="EMBL/GenBank/DDBJ databases">
        <authorList>
            <consortium name="Pathogen Informatics"/>
        </authorList>
    </citation>
    <scope>NUCLEOTIDE SEQUENCE [LARGE SCALE GENOMIC DNA]</scope>
</reference>
<dbReference type="AlphaFoldDB" id="A0A183J208"/>
<feature type="domain" description="Sorting nexin protein WASP-binding" evidence="1">
    <location>
        <begin position="2"/>
        <end position="58"/>
    </location>
</feature>
<keyword evidence="3" id="KW-1185">Reference proteome</keyword>
<protein>
    <submittedName>
        <fullName evidence="4">BAR_3_WASP_bdg domain-containing protein</fullName>
    </submittedName>
</protein>
<dbReference type="WBParaSite" id="SBAD_0001025701-mRNA-1">
    <property type="protein sequence ID" value="SBAD_0001025701-mRNA-1"/>
    <property type="gene ID" value="SBAD_0001025701"/>
</dbReference>
<organism evidence="4">
    <name type="scientific">Soboliphyme baturini</name>
    <dbReference type="NCBI Taxonomy" id="241478"/>
    <lineage>
        <taxon>Eukaryota</taxon>
        <taxon>Metazoa</taxon>
        <taxon>Ecdysozoa</taxon>
        <taxon>Nematoda</taxon>
        <taxon>Enoplea</taxon>
        <taxon>Dorylaimia</taxon>
        <taxon>Dioctophymatida</taxon>
        <taxon>Dioctophymatoidea</taxon>
        <taxon>Soboliphymatidae</taxon>
        <taxon>Soboliphyme</taxon>
    </lineage>
</organism>
<dbReference type="GO" id="GO:0035091">
    <property type="term" value="F:phosphatidylinositol binding"/>
    <property type="evidence" value="ECO:0007669"/>
    <property type="project" value="TreeGrafter"/>
</dbReference>
<dbReference type="EMBL" id="UZAM01013330">
    <property type="protein sequence ID" value="VDP27106.1"/>
    <property type="molecule type" value="Genomic_DNA"/>
</dbReference>
<proteinExistence type="predicted"/>
<dbReference type="GO" id="GO:0031410">
    <property type="term" value="C:cytoplasmic vesicle"/>
    <property type="evidence" value="ECO:0007669"/>
    <property type="project" value="TreeGrafter"/>
</dbReference>
<dbReference type="InterPro" id="IPR027267">
    <property type="entry name" value="AH/BAR_dom_sf"/>
</dbReference>
<dbReference type="GO" id="GO:0016197">
    <property type="term" value="P:endosomal transport"/>
    <property type="evidence" value="ECO:0007669"/>
    <property type="project" value="TreeGrafter"/>
</dbReference>
<dbReference type="GO" id="GO:0005886">
    <property type="term" value="C:plasma membrane"/>
    <property type="evidence" value="ECO:0007669"/>
    <property type="project" value="TreeGrafter"/>
</dbReference>
<sequence length="61" mass="7285">MIKSRVNIINYATLAEVNHFKKECSKDFNKMMAEFLRAQVVFYQEIVDKLQEALLRFDNRS</sequence>
<name>A0A183J208_9BILA</name>
<dbReference type="Proteomes" id="UP000270296">
    <property type="component" value="Unassembled WGS sequence"/>
</dbReference>
<dbReference type="Gene3D" id="1.20.1270.60">
    <property type="entry name" value="Arfaptin homology (AH) domain/BAR domain"/>
    <property type="match status" value="1"/>
</dbReference>
<dbReference type="Pfam" id="PF10456">
    <property type="entry name" value="BAR_3_WASP_bdg"/>
    <property type="match status" value="1"/>
</dbReference>
<dbReference type="OrthoDB" id="10254720at2759"/>
<evidence type="ECO:0000313" key="3">
    <source>
        <dbReference type="Proteomes" id="UP000270296"/>
    </source>
</evidence>
<reference evidence="4" key="1">
    <citation type="submission" date="2016-06" db="UniProtKB">
        <authorList>
            <consortium name="WormBaseParasite"/>
        </authorList>
    </citation>
    <scope>IDENTIFICATION</scope>
</reference>
<dbReference type="GO" id="GO:0097320">
    <property type="term" value="P:plasma membrane tubulation"/>
    <property type="evidence" value="ECO:0007669"/>
    <property type="project" value="TreeGrafter"/>
</dbReference>
<gene>
    <name evidence="2" type="ORF">SBAD_LOCUS9906</name>
</gene>